<feature type="short sequence motif" description="GXSXG" evidence="4">
    <location>
        <begin position="45"/>
        <end position="49"/>
    </location>
</feature>
<dbReference type="InterPro" id="IPR002641">
    <property type="entry name" value="PNPLA_dom"/>
</dbReference>
<dbReference type="EMBL" id="CP140152">
    <property type="protein sequence ID" value="WQH06601.1"/>
    <property type="molecule type" value="Genomic_DNA"/>
</dbReference>
<gene>
    <name evidence="6" type="ORF">SR858_09845</name>
</gene>
<dbReference type="Proteomes" id="UP001326110">
    <property type="component" value="Chromosome"/>
</dbReference>
<sequence length="331" mass="35820">MTNTSRRVKRISLGLQGAGTYGAFTWGVLDRLLDEDDLKIDSISGSSSGAVNAVVMADGYAFGGGRRGSQQALRRFWTALGRTMSLSPMARTPLDRVAGNWTLEYSPVYHLLEMAAAFHGPVLETPVSQNPLRNVLSALVDFDRVRRCEELQLFVGATNVRTGGGHVFIRKELDPQRVLASACLPTVFAAVEVDGETYWDGSFTANPPLAPFLQLGANDVIVVQNNPVSRSQIPRSMADIGNRANEIAFNISFLRELTTLQNGLGIPDEMNGNKMVPGAPRVHLITGLDSLSDYSISSKLNGELSFLLHLHELGAATADTWLGQHRDAIGG</sequence>
<keyword evidence="3 4" id="KW-0443">Lipid metabolism</keyword>
<evidence type="ECO:0000313" key="7">
    <source>
        <dbReference type="Proteomes" id="UP001326110"/>
    </source>
</evidence>
<dbReference type="PANTHER" id="PTHR14226">
    <property type="entry name" value="NEUROPATHY TARGET ESTERASE/SWISS CHEESE D.MELANOGASTER"/>
    <property type="match status" value="1"/>
</dbReference>
<evidence type="ECO:0000256" key="4">
    <source>
        <dbReference type="PROSITE-ProRule" id="PRU01161"/>
    </source>
</evidence>
<keyword evidence="7" id="KW-1185">Reference proteome</keyword>
<name>A0ABZ0Y3H3_9BURK</name>
<dbReference type="InterPro" id="IPR050301">
    <property type="entry name" value="NTE"/>
</dbReference>
<feature type="active site" description="Proton acceptor" evidence="4">
    <location>
        <position position="200"/>
    </location>
</feature>
<dbReference type="PANTHER" id="PTHR14226:SF78">
    <property type="entry name" value="SLR0060 PROTEIN"/>
    <property type="match status" value="1"/>
</dbReference>
<dbReference type="SUPFAM" id="SSF52151">
    <property type="entry name" value="FabD/lysophospholipase-like"/>
    <property type="match status" value="1"/>
</dbReference>
<protein>
    <submittedName>
        <fullName evidence="6">Patatin-like phospholipase family protein</fullName>
    </submittedName>
</protein>
<dbReference type="PROSITE" id="PS51635">
    <property type="entry name" value="PNPLA"/>
    <property type="match status" value="1"/>
</dbReference>
<feature type="active site" description="Nucleophile" evidence="4">
    <location>
        <position position="47"/>
    </location>
</feature>
<feature type="short sequence motif" description="GXGXXG" evidence="4">
    <location>
        <begin position="17"/>
        <end position="22"/>
    </location>
</feature>
<dbReference type="Gene3D" id="3.40.1090.10">
    <property type="entry name" value="Cytosolic phospholipase A2 catalytic domain"/>
    <property type="match status" value="2"/>
</dbReference>
<evidence type="ECO:0000256" key="1">
    <source>
        <dbReference type="ARBA" id="ARBA00022801"/>
    </source>
</evidence>
<evidence type="ECO:0000256" key="2">
    <source>
        <dbReference type="ARBA" id="ARBA00022963"/>
    </source>
</evidence>
<evidence type="ECO:0000256" key="3">
    <source>
        <dbReference type="ARBA" id="ARBA00023098"/>
    </source>
</evidence>
<accession>A0ABZ0Y3H3</accession>
<keyword evidence="2 4" id="KW-0442">Lipid degradation</keyword>
<reference evidence="6 7" key="1">
    <citation type="submission" date="2023-11" db="EMBL/GenBank/DDBJ databases">
        <title>MicrobeMod: A computational toolkit for identifying prokaryotic methylation and restriction-modification with nanopore sequencing.</title>
        <authorList>
            <person name="Crits-Christoph A."/>
            <person name="Kang S.C."/>
            <person name="Lee H."/>
            <person name="Ostrov N."/>
        </authorList>
    </citation>
    <scope>NUCLEOTIDE SEQUENCE [LARGE SCALE GENOMIC DNA]</scope>
    <source>
        <strain evidence="6 7">ATCC 25935</strain>
    </source>
</reference>
<organism evidence="6 7">
    <name type="scientific">Duganella zoogloeoides</name>
    <dbReference type="NCBI Taxonomy" id="75659"/>
    <lineage>
        <taxon>Bacteria</taxon>
        <taxon>Pseudomonadati</taxon>
        <taxon>Pseudomonadota</taxon>
        <taxon>Betaproteobacteria</taxon>
        <taxon>Burkholderiales</taxon>
        <taxon>Oxalobacteraceae</taxon>
        <taxon>Telluria group</taxon>
        <taxon>Duganella</taxon>
    </lineage>
</organism>
<dbReference type="InterPro" id="IPR016035">
    <property type="entry name" value="Acyl_Trfase/lysoPLipase"/>
</dbReference>
<comment type="caution">
    <text evidence="4">Lacks conserved residue(s) required for the propagation of feature annotation.</text>
</comment>
<dbReference type="Pfam" id="PF01734">
    <property type="entry name" value="Patatin"/>
    <property type="match status" value="1"/>
</dbReference>
<evidence type="ECO:0000259" key="5">
    <source>
        <dbReference type="PROSITE" id="PS51635"/>
    </source>
</evidence>
<keyword evidence="1 4" id="KW-0378">Hydrolase</keyword>
<dbReference type="RefSeq" id="WP_051120279.1">
    <property type="nucleotide sequence ID" value="NZ_CP140152.1"/>
</dbReference>
<evidence type="ECO:0000313" key="6">
    <source>
        <dbReference type="EMBL" id="WQH06601.1"/>
    </source>
</evidence>
<proteinExistence type="predicted"/>
<feature type="domain" description="PNPLA" evidence="5">
    <location>
        <begin position="13"/>
        <end position="213"/>
    </location>
</feature>
<dbReference type="GeneID" id="43166528"/>